<proteinExistence type="predicted"/>
<accession>A0A4Y2BHY9</accession>
<name>A0A4Y2BHY9_ARAVE</name>
<evidence type="ECO:0000313" key="2">
    <source>
        <dbReference type="Proteomes" id="UP000499080"/>
    </source>
</evidence>
<gene>
    <name evidence="1" type="ORF">AVEN_172779_1</name>
</gene>
<reference evidence="1 2" key="1">
    <citation type="journal article" date="2019" name="Sci. Rep.">
        <title>Orb-weaving spider Araneus ventricosus genome elucidates the spidroin gene catalogue.</title>
        <authorList>
            <person name="Kono N."/>
            <person name="Nakamura H."/>
            <person name="Ohtoshi R."/>
            <person name="Moran D.A.P."/>
            <person name="Shinohara A."/>
            <person name="Yoshida Y."/>
            <person name="Fujiwara M."/>
            <person name="Mori M."/>
            <person name="Tomita M."/>
            <person name="Arakawa K."/>
        </authorList>
    </citation>
    <scope>NUCLEOTIDE SEQUENCE [LARGE SCALE GENOMIC DNA]</scope>
</reference>
<organism evidence="1 2">
    <name type="scientific">Araneus ventricosus</name>
    <name type="common">Orbweaver spider</name>
    <name type="synonym">Epeira ventricosa</name>
    <dbReference type="NCBI Taxonomy" id="182803"/>
    <lineage>
        <taxon>Eukaryota</taxon>
        <taxon>Metazoa</taxon>
        <taxon>Ecdysozoa</taxon>
        <taxon>Arthropoda</taxon>
        <taxon>Chelicerata</taxon>
        <taxon>Arachnida</taxon>
        <taxon>Araneae</taxon>
        <taxon>Araneomorphae</taxon>
        <taxon>Entelegynae</taxon>
        <taxon>Araneoidea</taxon>
        <taxon>Araneidae</taxon>
        <taxon>Araneus</taxon>
    </lineage>
</organism>
<dbReference type="EMBL" id="BGPR01000082">
    <property type="protein sequence ID" value="GBL91860.1"/>
    <property type="molecule type" value="Genomic_DNA"/>
</dbReference>
<dbReference type="Proteomes" id="UP000499080">
    <property type="component" value="Unassembled WGS sequence"/>
</dbReference>
<protein>
    <submittedName>
        <fullName evidence="1">Uncharacterized protein</fullName>
    </submittedName>
</protein>
<evidence type="ECO:0000313" key="1">
    <source>
        <dbReference type="EMBL" id="GBL91860.1"/>
    </source>
</evidence>
<keyword evidence="2" id="KW-1185">Reference proteome</keyword>
<comment type="caution">
    <text evidence="1">The sequence shown here is derived from an EMBL/GenBank/DDBJ whole genome shotgun (WGS) entry which is preliminary data.</text>
</comment>
<dbReference type="AlphaFoldDB" id="A0A4Y2BHY9"/>
<sequence>MQQAQYFSGIGFGTRNPPAPKLRPYHEATAAITLLSQAITGKTETLRKKRFPPFRFRSHLTPTGALLQTHINLGITSSVRKSRLLPRFCSIRYITAHVFLMRKEHHPFSVNLFLLPNEFVDIVADQSRGYSLKLI</sequence>